<dbReference type="RefSeq" id="WP_214172600.1">
    <property type="nucleotide sequence ID" value="NZ_JAHCVJ010000007.1"/>
</dbReference>
<organism evidence="7 8">
    <name type="scientific">Geoanaerobacter pelophilus</name>
    <dbReference type="NCBI Taxonomy" id="60036"/>
    <lineage>
        <taxon>Bacteria</taxon>
        <taxon>Pseudomonadati</taxon>
        <taxon>Thermodesulfobacteriota</taxon>
        <taxon>Desulfuromonadia</taxon>
        <taxon>Geobacterales</taxon>
        <taxon>Geobacteraceae</taxon>
        <taxon>Geoanaerobacter</taxon>
    </lineage>
</organism>
<evidence type="ECO:0000313" key="8">
    <source>
        <dbReference type="Proteomes" id="UP000811899"/>
    </source>
</evidence>
<dbReference type="AlphaFoldDB" id="A0AAW4LF82"/>
<dbReference type="InterPro" id="IPR050768">
    <property type="entry name" value="UPF0353/GerABKA_families"/>
</dbReference>
<feature type="domain" description="VWFA" evidence="6">
    <location>
        <begin position="90"/>
        <end position="225"/>
    </location>
</feature>
<dbReference type="InterPro" id="IPR036465">
    <property type="entry name" value="vWFA_dom_sf"/>
</dbReference>
<reference evidence="7 8" key="1">
    <citation type="submission" date="2021-05" db="EMBL/GenBank/DDBJ databases">
        <title>The draft genome of Geobacter pelophilus DSM 12255.</title>
        <authorList>
            <person name="Xu Z."/>
            <person name="Masuda Y."/>
            <person name="Itoh H."/>
            <person name="Senoo K."/>
        </authorList>
    </citation>
    <scope>NUCLEOTIDE SEQUENCE [LARGE SCALE GENOMIC DNA]</scope>
    <source>
        <strain evidence="7 8">DSM 12255</strain>
    </source>
</reference>
<evidence type="ECO:0000259" key="6">
    <source>
        <dbReference type="PROSITE" id="PS50234"/>
    </source>
</evidence>
<dbReference type="InterPro" id="IPR002035">
    <property type="entry name" value="VWF_A"/>
</dbReference>
<feature type="transmembrane region" description="Helical" evidence="5">
    <location>
        <begin position="51"/>
        <end position="73"/>
    </location>
</feature>
<sequence length="324" mass="34660">MTFAAPEHSWLLAVVSVAAAISIRSEFRRKKALVAFAEPDLAERICHLPSLAWRVGRTIIFSAALLLAVIALMRPQWGLITEEQTRKGLDIVIALDLSRSMLSDDLKPSRLEAAKAAIRKLLDTLPGDRVGILAFAGTAFTVCPLTSDYAIVARMVDELGPATVPMGGSSISAALNEAQRTFRASPEQGRILILVSDGEDHGGEIPAALQKLRQAKVTVLAAFTGTEEGGLIPLGSGIFVKDRQGAVVKSRGSRATIHSIDPAAIQLQGDATGLESLLQRARSIGGETVRKEHRQRLAERFQWPLAAGLALIGIASLMGRRVTP</sequence>
<gene>
    <name evidence="7" type="ORF">KI809_16090</name>
</gene>
<evidence type="ECO:0000256" key="5">
    <source>
        <dbReference type="SAM" id="Phobius"/>
    </source>
</evidence>
<dbReference type="Proteomes" id="UP000811899">
    <property type="component" value="Unassembled WGS sequence"/>
</dbReference>
<evidence type="ECO:0000256" key="3">
    <source>
        <dbReference type="ARBA" id="ARBA00022989"/>
    </source>
</evidence>
<keyword evidence="1" id="KW-1003">Cell membrane</keyword>
<dbReference type="PANTHER" id="PTHR22550:SF5">
    <property type="entry name" value="LEUCINE ZIPPER PROTEIN 4"/>
    <property type="match status" value="1"/>
</dbReference>
<comment type="caution">
    <text evidence="7">The sequence shown here is derived from an EMBL/GenBank/DDBJ whole genome shotgun (WGS) entry which is preliminary data.</text>
</comment>
<keyword evidence="2 5" id="KW-0812">Transmembrane</keyword>
<evidence type="ECO:0000313" key="7">
    <source>
        <dbReference type="EMBL" id="MBT0665831.1"/>
    </source>
</evidence>
<dbReference type="EMBL" id="JAHCVJ010000007">
    <property type="protein sequence ID" value="MBT0665831.1"/>
    <property type="molecule type" value="Genomic_DNA"/>
</dbReference>
<keyword evidence="3 5" id="KW-1133">Transmembrane helix</keyword>
<protein>
    <submittedName>
        <fullName evidence="7">VWA domain-containing protein</fullName>
    </submittedName>
</protein>
<evidence type="ECO:0000256" key="2">
    <source>
        <dbReference type="ARBA" id="ARBA00022692"/>
    </source>
</evidence>
<dbReference type="Pfam" id="PF13519">
    <property type="entry name" value="VWA_2"/>
    <property type="match status" value="1"/>
</dbReference>
<dbReference type="Gene3D" id="3.40.50.410">
    <property type="entry name" value="von Willebrand factor, type A domain"/>
    <property type="match status" value="1"/>
</dbReference>
<dbReference type="SUPFAM" id="SSF53300">
    <property type="entry name" value="vWA-like"/>
    <property type="match status" value="1"/>
</dbReference>
<evidence type="ECO:0000256" key="1">
    <source>
        <dbReference type="ARBA" id="ARBA00022475"/>
    </source>
</evidence>
<dbReference type="PANTHER" id="PTHR22550">
    <property type="entry name" value="SPORE GERMINATION PROTEIN"/>
    <property type="match status" value="1"/>
</dbReference>
<keyword evidence="4 5" id="KW-0472">Membrane</keyword>
<evidence type="ECO:0000256" key="4">
    <source>
        <dbReference type="ARBA" id="ARBA00023136"/>
    </source>
</evidence>
<dbReference type="SMART" id="SM00327">
    <property type="entry name" value="VWA"/>
    <property type="match status" value="1"/>
</dbReference>
<accession>A0AAW4LF82</accession>
<dbReference type="PROSITE" id="PS50234">
    <property type="entry name" value="VWFA"/>
    <property type="match status" value="1"/>
</dbReference>
<proteinExistence type="predicted"/>
<name>A0AAW4LF82_9BACT</name>
<keyword evidence="8" id="KW-1185">Reference proteome</keyword>